<feature type="transmembrane region" description="Helical" evidence="9">
    <location>
        <begin position="22"/>
        <end position="39"/>
    </location>
</feature>
<feature type="transmembrane region" description="Helical" evidence="9">
    <location>
        <begin position="343"/>
        <end position="364"/>
    </location>
</feature>
<dbReference type="SUPFAM" id="SSF52402">
    <property type="entry name" value="Adenine nucleotide alpha hydrolases-like"/>
    <property type="match status" value="2"/>
</dbReference>
<evidence type="ECO:0000259" key="11">
    <source>
        <dbReference type="Pfam" id="PF00999"/>
    </source>
</evidence>
<keyword evidence="8 9" id="KW-0472">Membrane</keyword>
<proteinExistence type="inferred from homology"/>
<feature type="transmembrane region" description="Helical" evidence="9">
    <location>
        <begin position="233"/>
        <end position="252"/>
    </location>
</feature>
<evidence type="ECO:0000256" key="2">
    <source>
        <dbReference type="ARBA" id="ARBA00005551"/>
    </source>
</evidence>
<keyword evidence="13" id="KW-1185">Reference proteome</keyword>
<evidence type="ECO:0000256" key="1">
    <source>
        <dbReference type="ARBA" id="ARBA00004141"/>
    </source>
</evidence>
<dbReference type="PANTHER" id="PTHR43562:SF4">
    <property type="entry name" value="NA(+)_H(+) ANTIPORTER NHAS5"/>
    <property type="match status" value="1"/>
</dbReference>
<protein>
    <submittedName>
        <fullName evidence="12">Cation:proton antiporter</fullName>
    </submittedName>
</protein>
<keyword evidence="6 9" id="KW-1133">Transmembrane helix</keyword>
<dbReference type="EMBL" id="JACKZP010000074">
    <property type="protein sequence ID" value="MBC1303751.1"/>
    <property type="molecule type" value="Genomic_DNA"/>
</dbReference>
<evidence type="ECO:0000313" key="12">
    <source>
        <dbReference type="EMBL" id="MBC1303751.1"/>
    </source>
</evidence>
<comment type="similarity">
    <text evidence="2">Belongs to the monovalent cation:proton antiporter 2 (CPA2) transporter (TC 2.A.37) family.</text>
</comment>
<accession>A0ABR6SBG0</accession>
<feature type="transmembrane region" description="Helical" evidence="9">
    <location>
        <begin position="71"/>
        <end position="91"/>
    </location>
</feature>
<evidence type="ECO:0000256" key="4">
    <source>
        <dbReference type="ARBA" id="ARBA00022449"/>
    </source>
</evidence>
<dbReference type="Gene3D" id="3.40.50.12370">
    <property type="match status" value="1"/>
</dbReference>
<feature type="domain" description="UspA" evidence="10">
    <location>
        <begin position="565"/>
        <end position="689"/>
    </location>
</feature>
<keyword evidence="3" id="KW-0813">Transport</keyword>
<evidence type="ECO:0000256" key="8">
    <source>
        <dbReference type="ARBA" id="ARBA00023136"/>
    </source>
</evidence>
<dbReference type="Proteomes" id="UP000570851">
    <property type="component" value="Unassembled WGS sequence"/>
</dbReference>
<evidence type="ECO:0000256" key="6">
    <source>
        <dbReference type="ARBA" id="ARBA00022989"/>
    </source>
</evidence>
<evidence type="ECO:0000256" key="3">
    <source>
        <dbReference type="ARBA" id="ARBA00022448"/>
    </source>
</evidence>
<keyword evidence="4" id="KW-0050">Antiport</keyword>
<organism evidence="12 13">
    <name type="scientific">Trichormus variabilis N2B</name>
    <dbReference type="NCBI Taxonomy" id="2681315"/>
    <lineage>
        <taxon>Bacteria</taxon>
        <taxon>Bacillati</taxon>
        <taxon>Cyanobacteriota</taxon>
        <taxon>Cyanophyceae</taxon>
        <taxon>Nostocales</taxon>
        <taxon>Nostocaceae</taxon>
        <taxon>Trichormus</taxon>
    </lineage>
</organism>
<dbReference type="Gene3D" id="1.20.1530.20">
    <property type="match status" value="1"/>
</dbReference>
<feature type="transmembrane region" description="Helical" evidence="9">
    <location>
        <begin position="103"/>
        <end position="125"/>
    </location>
</feature>
<feature type="transmembrane region" description="Helical" evidence="9">
    <location>
        <begin position="131"/>
        <end position="150"/>
    </location>
</feature>
<gene>
    <name evidence="12" type="ORF">GNE12_17735</name>
</gene>
<dbReference type="GeneID" id="58722160"/>
<dbReference type="InterPro" id="IPR006153">
    <property type="entry name" value="Cation/H_exchanger_TM"/>
</dbReference>
<dbReference type="Pfam" id="PF00582">
    <property type="entry name" value="Usp"/>
    <property type="match status" value="2"/>
</dbReference>
<feature type="domain" description="UspA" evidence="10">
    <location>
        <begin position="426"/>
        <end position="557"/>
    </location>
</feature>
<dbReference type="InterPro" id="IPR038770">
    <property type="entry name" value="Na+/solute_symporter_sf"/>
</dbReference>
<name>A0ABR6SBG0_ANAVA</name>
<feature type="domain" description="Cation/H+ exchanger transmembrane" evidence="11">
    <location>
        <begin position="30"/>
        <end position="395"/>
    </location>
</feature>
<feature type="transmembrane region" description="Helical" evidence="9">
    <location>
        <begin position="192"/>
        <end position="212"/>
    </location>
</feature>
<reference evidence="12 13" key="1">
    <citation type="submission" date="2019-11" db="EMBL/GenBank/DDBJ databases">
        <title>Comparison of genomes from free-living endosymbiotic cyanobacteria isolated from Azolla.</title>
        <authorList>
            <person name="Thiel T."/>
            <person name="Pratte B."/>
        </authorList>
    </citation>
    <scope>NUCLEOTIDE SEQUENCE [LARGE SCALE GENOMIC DNA]</scope>
    <source>
        <strain evidence="12 13">N2B</strain>
    </source>
</reference>
<comment type="subcellular location">
    <subcellularLocation>
        <location evidence="1">Membrane</location>
        <topology evidence="1">Multi-pass membrane protein</topology>
    </subcellularLocation>
</comment>
<dbReference type="Pfam" id="PF00999">
    <property type="entry name" value="Na_H_Exchanger"/>
    <property type="match status" value="1"/>
</dbReference>
<feature type="transmembrane region" description="Helical" evidence="9">
    <location>
        <begin position="46"/>
        <end position="65"/>
    </location>
</feature>
<sequence>MEPSSLVLALEQNSEVLGKEPLVPFAILLVILLVVPILFERLRLPGIVGLVLSGLVLGPSGWNLFHTKSPMISLLSDIGLVYLMFVAGLEVDLELWRRRQSRALGFGCVSFTVPLLIGTLVGRFFHFGWNTSVLIGSLLTSYSLLAYPIINRLGVISNQAVTITIGATLFTDISALIVLAICIPAFQMGMSNIYQILSVLVWLIVYSIVILVGFDWAGREFFRRSGDDEGNKFVFVLLTVFLAAVVAQMIGIEKILGAFLAGLAVNEAVGEGPVKEKIVFVGSVLFIPIFFINLGLLIDLPGLVNSLFTLQLTSLIVIGLIASKFIAAWLAKVFYGYSWQEMLTMWSLSMPQVGTTLAATFVGYHTGLLSSAVLTSVVILMLVTATLGPLITSRTARALTTVSMTASVDANLPEPQVIETQNGNFTIVVPIYNPHTQQYLVEMAAMLARQAQGRIIPLTIATAAAQMDAPQLESTLQRSERLLAKATSQSQALGVEASPLLRIDDASAPGISRAAREQKANLIVMGWGKRTGLRARLFGNVIDNVLWSSHCPVAVTRLVESPKKIQRILVPVENLITPTLQPVQFAQMLAEANQAQVTVLNVCDRRTSSSKIAWRRSQLALLVSKLALPNSPEVQIIAHENAAQAILQAARLYDLVVLPFIRNRTSPGGLALSDVTTQLASQLTCSIVMLGEPQRLQTGNITSVAPNTTTPV</sequence>
<evidence type="ECO:0000256" key="9">
    <source>
        <dbReference type="SAM" id="Phobius"/>
    </source>
</evidence>
<evidence type="ECO:0000256" key="7">
    <source>
        <dbReference type="ARBA" id="ARBA00023065"/>
    </source>
</evidence>
<feature type="transmembrane region" description="Helical" evidence="9">
    <location>
        <begin position="278"/>
        <end position="298"/>
    </location>
</feature>
<feature type="transmembrane region" description="Helical" evidence="9">
    <location>
        <begin position="371"/>
        <end position="391"/>
    </location>
</feature>
<feature type="transmembrane region" description="Helical" evidence="9">
    <location>
        <begin position="162"/>
        <end position="186"/>
    </location>
</feature>
<comment type="caution">
    <text evidence="12">The sequence shown here is derived from an EMBL/GenBank/DDBJ whole genome shotgun (WGS) entry which is preliminary data.</text>
</comment>
<keyword evidence="7" id="KW-0406">Ion transport</keyword>
<dbReference type="PANTHER" id="PTHR43562">
    <property type="entry name" value="NAPA-TYPE SODIUM/HYDROGEN ANTIPORTER"/>
    <property type="match status" value="1"/>
</dbReference>
<evidence type="ECO:0000259" key="10">
    <source>
        <dbReference type="Pfam" id="PF00582"/>
    </source>
</evidence>
<dbReference type="RefSeq" id="WP_011321253.1">
    <property type="nucleotide sequence ID" value="NZ_JACKZP010000074.1"/>
</dbReference>
<evidence type="ECO:0000256" key="5">
    <source>
        <dbReference type="ARBA" id="ARBA00022692"/>
    </source>
</evidence>
<keyword evidence="5 9" id="KW-0812">Transmembrane</keyword>
<dbReference type="InterPro" id="IPR006016">
    <property type="entry name" value="UspA"/>
</dbReference>
<feature type="transmembrane region" description="Helical" evidence="9">
    <location>
        <begin position="310"/>
        <end position="331"/>
    </location>
</feature>
<evidence type="ECO:0000313" key="13">
    <source>
        <dbReference type="Proteomes" id="UP000570851"/>
    </source>
</evidence>